<dbReference type="AlphaFoldDB" id="A0A8K0SIU2"/>
<reference evidence="2" key="1">
    <citation type="journal article" date="2021" name="Nat. Commun.">
        <title>Genetic determinants of endophytism in the Arabidopsis root mycobiome.</title>
        <authorList>
            <person name="Mesny F."/>
            <person name="Miyauchi S."/>
            <person name="Thiergart T."/>
            <person name="Pickel B."/>
            <person name="Atanasova L."/>
            <person name="Karlsson M."/>
            <person name="Huettel B."/>
            <person name="Barry K.W."/>
            <person name="Haridas S."/>
            <person name="Chen C."/>
            <person name="Bauer D."/>
            <person name="Andreopoulos W."/>
            <person name="Pangilinan J."/>
            <person name="LaButti K."/>
            <person name="Riley R."/>
            <person name="Lipzen A."/>
            <person name="Clum A."/>
            <person name="Drula E."/>
            <person name="Henrissat B."/>
            <person name="Kohler A."/>
            <person name="Grigoriev I.V."/>
            <person name="Martin F.M."/>
            <person name="Hacquard S."/>
        </authorList>
    </citation>
    <scope>NUCLEOTIDE SEQUENCE</scope>
    <source>
        <strain evidence="2">MPI-CAGE-CH-0235</strain>
    </source>
</reference>
<dbReference type="Proteomes" id="UP000813444">
    <property type="component" value="Unassembled WGS sequence"/>
</dbReference>
<evidence type="ECO:0000313" key="2">
    <source>
        <dbReference type="EMBL" id="KAH7313523.1"/>
    </source>
</evidence>
<proteinExistence type="predicted"/>
<accession>A0A8K0SIU2</accession>
<keyword evidence="1" id="KW-0732">Signal</keyword>
<gene>
    <name evidence="2" type="ORF">B0I35DRAFT_274757</name>
</gene>
<evidence type="ECO:0000313" key="3">
    <source>
        <dbReference type="Proteomes" id="UP000813444"/>
    </source>
</evidence>
<protein>
    <recommendedName>
        <fullName evidence="4">Secreted protein</fullName>
    </recommendedName>
</protein>
<name>A0A8K0SIU2_9HYPO</name>
<feature type="chain" id="PRO_5035448429" description="Secreted protein" evidence="1">
    <location>
        <begin position="36"/>
        <end position="107"/>
    </location>
</feature>
<keyword evidence="3" id="KW-1185">Reference proteome</keyword>
<dbReference type="EMBL" id="JAGPNK010000009">
    <property type="protein sequence ID" value="KAH7313523.1"/>
    <property type="molecule type" value="Genomic_DNA"/>
</dbReference>
<feature type="signal peptide" evidence="1">
    <location>
        <begin position="1"/>
        <end position="35"/>
    </location>
</feature>
<organism evidence="2 3">
    <name type="scientific">Stachybotrys elegans</name>
    <dbReference type="NCBI Taxonomy" id="80388"/>
    <lineage>
        <taxon>Eukaryota</taxon>
        <taxon>Fungi</taxon>
        <taxon>Dikarya</taxon>
        <taxon>Ascomycota</taxon>
        <taxon>Pezizomycotina</taxon>
        <taxon>Sordariomycetes</taxon>
        <taxon>Hypocreomycetidae</taxon>
        <taxon>Hypocreales</taxon>
        <taxon>Stachybotryaceae</taxon>
        <taxon>Stachybotrys</taxon>
    </lineage>
</organism>
<evidence type="ECO:0000256" key="1">
    <source>
        <dbReference type="SAM" id="SignalP"/>
    </source>
</evidence>
<sequence length="107" mass="12216">MRFFVFSCSWSILLLSSFPPLALLSVALCALPARARMHQEKWSGSGLRENLPSPLLHVVYRINRNMRSSLLHSKYLAHSMLSPAHPLVKHVHGRVVEIFSSWDRLIV</sequence>
<evidence type="ECO:0008006" key="4">
    <source>
        <dbReference type="Google" id="ProtNLM"/>
    </source>
</evidence>
<comment type="caution">
    <text evidence="2">The sequence shown here is derived from an EMBL/GenBank/DDBJ whole genome shotgun (WGS) entry which is preliminary data.</text>
</comment>